<organism evidence="7 8">
    <name type="scientific">Thamnocephalis sphaerospora</name>
    <dbReference type="NCBI Taxonomy" id="78915"/>
    <lineage>
        <taxon>Eukaryota</taxon>
        <taxon>Fungi</taxon>
        <taxon>Fungi incertae sedis</taxon>
        <taxon>Zoopagomycota</taxon>
        <taxon>Zoopagomycotina</taxon>
        <taxon>Zoopagomycetes</taxon>
        <taxon>Zoopagales</taxon>
        <taxon>Sigmoideomycetaceae</taxon>
        <taxon>Thamnocephalis</taxon>
    </lineage>
</organism>
<dbReference type="OrthoDB" id="1915122at2759"/>
<proteinExistence type="predicted"/>
<dbReference type="InterPro" id="IPR007667">
    <property type="entry name" value="Hypoxia_induced_domain"/>
</dbReference>
<evidence type="ECO:0000313" key="7">
    <source>
        <dbReference type="EMBL" id="RKP06649.1"/>
    </source>
</evidence>
<accession>A0A4V1IW82</accession>
<evidence type="ECO:0000256" key="5">
    <source>
        <dbReference type="SAM" id="Phobius"/>
    </source>
</evidence>
<dbReference type="PANTHER" id="PTHR28018">
    <property type="entry name" value="RESPIRATORY SUPERCOMPLEX FACTOR 2, MITOCHONDRIAL"/>
    <property type="match status" value="1"/>
</dbReference>
<protein>
    <recommendedName>
        <fullName evidence="6">HIG1 domain-containing protein</fullName>
    </recommendedName>
</protein>
<feature type="domain" description="HIG1" evidence="6">
    <location>
        <begin position="101"/>
        <end position="192"/>
    </location>
</feature>
<keyword evidence="3 5" id="KW-1133">Transmembrane helix</keyword>
<evidence type="ECO:0000313" key="8">
    <source>
        <dbReference type="Proteomes" id="UP000271241"/>
    </source>
</evidence>
<keyword evidence="2 5" id="KW-0812">Transmembrane</keyword>
<dbReference type="AlphaFoldDB" id="A0A4V1IW82"/>
<reference evidence="8" key="1">
    <citation type="journal article" date="2018" name="Nat. Microbiol.">
        <title>Leveraging single-cell genomics to expand the fungal tree of life.</title>
        <authorList>
            <person name="Ahrendt S.R."/>
            <person name="Quandt C.A."/>
            <person name="Ciobanu D."/>
            <person name="Clum A."/>
            <person name="Salamov A."/>
            <person name="Andreopoulos B."/>
            <person name="Cheng J.F."/>
            <person name="Woyke T."/>
            <person name="Pelin A."/>
            <person name="Henrissat B."/>
            <person name="Reynolds N.K."/>
            <person name="Benny G.L."/>
            <person name="Smith M.E."/>
            <person name="James T.Y."/>
            <person name="Grigoriev I.V."/>
        </authorList>
    </citation>
    <scope>NUCLEOTIDE SEQUENCE [LARGE SCALE GENOMIC DNA]</scope>
    <source>
        <strain evidence="8">RSA 1356</strain>
    </source>
</reference>
<dbReference type="GO" id="GO:0033617">
    <property type="term" value="P:mitochondrial respiratory chain complex IV assembly"/>
    <property type="evidence" value="ECO:0007669"/>
    <property type="project" value="TreeGrafter"/>
</dbReference>
<dbReference type="PANTHER" id="PTHR28018:SF3">
    <property type="entry name" value="RESPIRATORY SUPERCOMPLEX FACTOR 2, MITOCHONDRIAL"/>
    <property type="match status" value="1"/>
</dbReference>
<dbReference type="EMBL" id="KZ992844">
    <property type="protein sequence ID" value="RKP06649.1"/>
    <property type="molecule type" value="Genomic_DNA"/>
</dbReference>
<comment type="subcellular location">
    <subcellularLocation>
        <location evidence="1">Mitochondrion</location>
    </subcellularLocation>
</comment>
<dbReference type="Proteomes" id="UP000271241">
    <property type="component" value="Unassembled WGS sequence"/>
</dbReference>
<evidence type="ECO:0000256" key="4">
    <source>
        <dbReference type="ARBA" id="ARBA00023136"/>
    </source>
</evidence>
<sequence>MKILTQEETDAMYSKTLRGGAKGFALGLAGSLALSVVAQRFMPGYRRLTLPLKAMFVTGGTAAYTVIVAEHAMQDFANAKHVERVNSEVPLEQVLYGENALKAAMLEHEVRANEPIAKRTIDFINANRWSVVGGTWAAGMAASGTYLWAQRYMTWQQKLVQARMYAQLITIVALLATAVISVTDTPADMKEYNKDDSWRRAIAMPENNAVSAAHH</sequence>
<dbReference type="GO" id="GO:0005739">
    <property type="term" value="C:mitochondrion"/>
    <property type="evidence" value="ECO:0007669"/>
    <property type="project" value="UniProtKB-SubCell"/>
</dbReference>
<dbReference type="Pfam" id="PF04588">
    <property type="entry name" value="HIG_1_N"/>
    <property type="match status" value="1"/>
</dbReference>
<dbReference type="STRING" id="78915.A0A4V1IW82"/>
<evidence type="ECO:0000256" key="2">
    <source>
        <dbReference type="ARBA" id="ARBA00022692"/>
    </source>
</evidence>
<dbReference type="PROSITE" id="PS51503">
    <property type="entry name" value="HIG1"/>
    <property type="match status" value="1"/>
</dbReference>
<feature type="transmembrane region" description="Helical" evidence="5">
    <location>
        <begin position="129"/>
        <end position="149"/>
    </location>
</feature>
<gene>
    <name evidence="7" type="ORF">THASP1DRAFT_25072</name>
</gene>
<keyword evidence="4 5" id="KW-0472">Membrane</keyword>
<dbReference type="InterPro" id="IPR040153">
    <property type="entry name" value="Rcf2"/>
</dbReference>
<evidence type="ECO:0000256" key="3">
    <source>
        <dbReference type="ARBA" id="ARBA00022989"/>
    </source>
</evidence>
<evidence type="ECO:0000259" key="6">
    <source>
        <dbReference type="PROSITE" id="PS51503"/>
    </source>
</evidence>
<feature type="transmembrane region" description="Helical" evidence="5">
    <location>
        <begin position="164"/>
        <end position="183"/>
    </location>
</feature>
<name>A0A4V1IW82_9FUNG</name>
<evidence type="ECO:0000256" key="1">
    <source>
        <dbReference type="ARBA" id="ARBA00004173"/>
    </source>
</evidence>
<feature type="transmembrane region" description="Helical" evidence="5">
    <location>
        <begin position="20"/>
        <end position="38"/>
    </location>
</feature>
<keyword evidence="8" id="KW-1185">Reference proteome</keyword>